<dbReference type="AlphaFoldDB" id="A0A1S8DI02"/>
<reference evidence="1 2" key="1">
    <citation type="submission" date="2017-01" db="EMBL/GenBank/DDBJ databases">
        <title>Draft genome sequence of Pseudomonas pachastrellae type strain CCUG 46540T from a deep sea.</title>
        <authorList>
            <person name="Gomila M."/>
            <person name="Mulet M."/>
            <person name="Lalucat J."/>
            <person name="Garcia-Valdes E."/>
        </authorList>
    </citation>
    <scope>NUCLEOTIDE SEQUENCE [LARGE SCALE GENOMIC DNA]</scope>
    <source>
        <strain evidence="1 2">CCUG 46540</strain>
    </source>
</reference>
<dbReference type="EMBL" id="MUBC01000013">
    <property type="protein sequence ID" value="ONM44426.1"/>
    <property type="molecule type" value="Genomic_DNA"/>
</dbReference>
<evidence type="ECO:0008006" key="3">
    <source>
        <dbReference type="Google" id="ProtNLM"/>
    </source>
</evidence>
<keyword evidence="2" id="KW-1185">Reference proteome</keyword>
<name>A0A1S8DI02_9GAMM</name>
<dbReference type="RefSeq" id="WP_083726280.1">
    <property type="nucleotide sequence ID" value="NZ_FOUD01000021.1"/>
</dbReference>
<evidence type="ECO:0000313" key="1">
    <source>
        <dbReference type="EMBL" id="ONM44426.1"/>
    </source>
</evidence>
<accession>A0A1S8DI02</accession>
<gene>
    <name evidence="1" type="ORF">BXT89_07505</name>
</gene>
<comment type="caution">
    <text evidence="1">The sequence shown here is derived from an EMBL/GenBank/DDBJ whole genome shotgun (WGS) entry which is preliminary data.</text>
</comment>
<evidence type="ECO:0000313" key="2">
    <source>
        <dbReference type="Proteomes" id="UP000242847"/>
    </source>
</evidence>
<dbReference type="OrthoDB" id="9180266at2"/>
<proteinExistence type="predicted"/>
<sequence length="286" mass="32715">MALTLLVLLLVLVLVAGAWLRARQRKRWRYAEERQVALAQIRLLRQLIEQVQRHRGLSYGVQSGERSLEARLWSVNQQVRQLFERCRVYQPRLHWLPSWHLALQLWERVNQPDTAESPEHLLSLQTDLVQALLDTVSALAERFDLVCLGRLAPQAEGQWLELLHNIELLGQSRAIGTGIAANRQNLTVWRERLGQLSQQINEQCYAALARLVSDPELRPVLSQPVRAAEESLDSLLETICELLKEQSTAVHSVDYFQTATQAISAQLLLVDLLLQRLERRQASAPV</sequence>
<protein>
    <recommendedName>
        <fullName evidence="3">Nitrate/nitrite sensing protein domain-containing protein</fullName>
    </recommendedName>
</protein>
<dbReference type="Proteomes" id="UP000242847">
    <property type="component" value="Unassembled WGS sequence"/>
</dbReference>
<organism evidence="1 2">
    <name type="scientific">Halopseudomonas pachastrellae</name>
    <dbReference type="NCBI Taxonomy" id="254161"/>
    <lineage>
        <taxon>Bacteria</taxon>
        <taxon>Pseudomonadati</taxon>
        <taxon>Pseudomonadota</taxon>
        <taxon>Gammaproteobacteria</taxon>
        <taxon>Pseudomonadales</taxon>
        <taxon>Pseudomonadaceae</taxon>
        <taxon>Halopseudomonas</taxon>
    </lineage>
</organism>
<dbReference type="STRING" id="254161.SAMN05216256_12165"/>